<organism evidence="7 8">
    <name type="scientific">Xylaria multiplex</name>
    <dbReference type="NCBI Taxonomy" id="323545"/>
    <lineage>
        <taxon>Eukaryota</taxon>
        <taxon>Fungi</taxon>
        <taxon>Dikarya</taxon>
        <taxon>Ascomycota</taxon>
        <taxon>Pezizomycotina</taxon>
        <taxon>Sordariomycetes</taxon>
        <taxon>Xylariomycetidae</taxon>
        <taxon>Xylariales</taxon>
        <taxon>Xylariaceae</taxon>
        <taxon>Xylaria</taxon>
    </lineage>
</organism>
<evidence type="ECO:0000313" key="7">
    <source>
        <dbReference type="EMBL" id="KAF2968167.1"/>
    </source>
</evidence>
<dbReference type="Pfam" id="PF00326">
    <property type="entry name" value="Peptidase_S9"/>
    <property type="match status" value="2"/>
</dbReference>
<dbReference type="AlphaFoldDB" id="A0A7C8MTT5"/>
<evidence type="ECO:0000256" key="5">
    <source>
        <dbReference type="ARBA" id="ARBA00032829"/>
    </source>
</evidence>
<protein>
    <recommendedName>
        <fullName evidence="5">Dipeptidyl-peptidase V</fullName>
    </recommendedName>
</protein>
<dbReference type="InterPro" id="IPR001375">
    <property type="entry name" value="Peptidase_S9_cat"/>
</dbReference>
<dbReference type="InParanoid" id="A0A7C8MTT5"/>
<dbReference type="InterPro" id="IPR011042">
    <property type="entry name" value="6-blade_b-propeller_TolB-like"/>
</dbReference>
<dbReference type="SUPFAM" id="SSF53474">
    <property type="entry name" value="alpha/beta-Hydrolases"/>
    <property type="match status" value="1"/>
</dbReference>
<feature type="domain" description="Peptidase S9 prolyl oligopeptidase catalytic" evidence="6">
    <location>
        <begin position="571"/>
        <end position="742"/>
    </location>
</feature>
<evidence type="ECO:0000256" key="2">
    <source>
        <dbReference type="ARBA" id="ARBA00022729"/>
    </source>
</evidence>
<accession>A0A7C8MTT5</accession>
<name>A0A7C8MTT5_9PEZI</name>
<dbReference type="InterPro" id="IPR029058">
    <property type="entry name" value="AB_hydrolase_fold"/>
</dbReference>
<dbReference type="Proteomes" id="UP000481858">
    <property type="component" value="Unassembled WGS sequence"/>
</dbReference>
<sequence>MATKFTPEVLLSAPRRSPAVPNSTGKLALYTVSQYSFETHSKQYAIKLLDIASGQSTELFNNPAYTEPTWISENEFVFVHEANDHDAVSYLMLANTSDPSSSAHAIQSFKCSISNLKAKDIGNGTIALALTAPASASGGMHNALDEKKPFSTARVYSSLFVRHWDSYVSQHRNAVFYGALKKDKKSGEYQLQGSGFVNALAGTQLESPVPPFGGAADFDISKKGIVFLSKDPEINPAMWTKTDVYYVPLKTFTEEKPPFPQVVKTGELQGYSGSPTFSHDGSRLAFTRMRHKQYESDKTRLLLIPNIEDLSNVQEFYKTDDGEGGWDLRPDSIVWSNDDTELYVTAEQAGRQLVFKLPSSPLDAIELPQPLTKEGTVGSISNLASNDGRLFLTSTSLVDNSSYSILDPDSKDRILVSSASKEGKTLGLSRGQFDEFWYKGAGNYESHALVMKPTNFDPAKKYPLAFLIHGGPQGAWGDSWSTRWNPAIFAEQGYVAVMPNPTGSTGYGQQYVDDIALNWVSILESFITLLTHIPVDKELSNDASSASPSSYSSKLPKHVQYIAATDPPISKQGGRPYNDLVNCFEHITDNLPYVDTSNAVALGASYGGFMINWIQGHPLGRKFKALVCHDGIFNTLGDWSTEELFFVIHDMGGTPWENRDLYEKWDPAAFVSEWATPQLVIHSELDYRLPVSEGLAAFNALQTRGVPSKFLTFPDENHWVLKPENSLVWHKEVLGWINKYTGLDTTRLSSDVEDLSLR</sequence>
<evidence type="ECO:0000313" key="8">
    <source>
        <dbReference type="Proteomes" id="UP000481858"/>
    </source>
</evidence>
<keyword evidence="4" id="KW-0720">Serine protease</keyword>
<keyword evidence="3" id="KW-0378">Hydrolase</keyword>
<keyword evidence="4" id="KW-0645">Protease</keyword>
<reference evidence="7 8" key="1">
    <citation type="submission" date="2019-12" db="EMBL/GenBank/DDBJ databases">
        <title>Draft genome sequence of the ascomycete Xylaria multiplex DSM 110363.</title>
        <authorList>
            <person name="Buettner E."/>
            <person name="Kellner H."/>
        </authorList>
    </citation>
    <scope>NUCLEOTIDE SEQUENCE [LARGE SCALE GENOMIC DNA]</scope>
    <source>
        <strain evidence="7 8">DSM 110363</strain>
    </source>
</reference>
<evidence type="ECO:0000256" key="4">
    <source>
        <dbReference type="ARBA" id="ARBA00022825"/>
    </source>
</evidence>
<gene>
    <name evidence="7" type="ORF">GQX73_g5455</name>
</gene>
<dbReference type="GO" id="GO:0004252">
    <property type="term" value="F:serine-type endopeptidase activity"/>
    <property type="evidence" value="ECO:0007669"/>
    <property type="project" value="TreeGrafter"/>
</dbReference>
<evidence type="ECO:0000256" key="1">
    <source>
        <dbReference type="ARBA" id="ARBA00010040"/>
    </source>
</evidence>
<keyword evidence="2" id="KW-0732">Signal</keyword>
<comment type="caution">
    <text evidence="7">The sequence shown here is derived from an EMBL/GenBank/DDBJ whole genome shotgun (WGS) entry which is preliminary data.</text>
</comment>
<dbReference type="InterPro" id="IPR011659">
    <property type="entry name" value="WD40"/>
</dbReference>
<proteinExistence type="inferred from homology"/>
<evidence type="ECO:0000256" key="3">
    <source>
        <dbReference type="ARBA" id="ARBA00022801"/>
    </source>
</evidence>
<comment type="similarity">
    <text evidence="1">Belongs to the peptidase S9C family.</text>
</comment>
<dbReference type="EMBL" id="WUBL01000056">
    <property type="protein sequence ID" value="KAF2968167.1"/>
    <property type="molecule type" value="Genomic_DNA"/>
</dbReference>
<dbReference type="PANTHER" id="PTHR42776:SF13">
    <property type="entry name" value="DIPEPTIDYL-PEPTIDASE 5"/>
    <property type="match status" value="1"/>
</dbReference>
<dbReference type="Gene3D" id="3.40.50.1820">
    <property type="entry name" value="alpha/beta hydrolase"/>
    <property type="match status" value="1"/>
</dbReference>
<dbReference type="OrthoDB" id="416344at2759"/>
<evidence type="ECO:0000259" key="6">
    <source>
        <dbReference type="Pfam" id="PF00326"/>
    </source>
</evidence>
<dbReference type="Pfam" id="PF07676">
    <property type="entry name" value="PD40"/>
    <property type="match status" value="1"/>
</dbReference>
<keyword evidence="8" id="KW-1185">Reference proteome</keyword>
<dbReference type="PANTHER" id="PTHR42776">
    <property type="entry name" value="SERINE PEPTIDASE S9 FAMILY MEMBER"/>
    <property type="match status" value="1"/>
</dbReference>
<dbReference type="Gene3D" id="2.120.10.30">
    <property type="entry name" value="TolB, C-terminal domain"/>
    <property type="match status" value="1"/>
</dbReference>
<feature type="domain" description="Peptidase S9 prolyl oligopeptidase catalytic" evidence="6">
    <location>
        <begin position="480"/>
        <end position="519"/>
    </location>
</feature>
<dbReference type="GO" id="GO:0006508">
    <property type="term" value="P:proteolysis"/>
    <property type="evidence" value="ECO:0007669"/>
    <property type="project" value="InterPro"/>
</dbReference>
<dbReference type="SUPFAM" id="SSF82171">
    <property type="entry name" value="DPP6 N-terminal domain-like"/>
    <property type="match status" value="1"/>
</dbReference>